<protein>
    <submittedName>
        <fullName evidence="1">Uncharacterized protein</fullName>
    </submittedName>
</protein>
<keyword evidence="2" id="KW-1185">Reference proteome</keyword>
<gene>
    <name evidence="1" type="ORF">N7458_007415</name>
</gene>
<comment type="caution">
    <text evidence="1">The sequence shown here is derived from an EMBL/GenBank/DDBJ whole genome shotgun (WGS) entry which is preliminary data.</text>
</comment>
<organism evidence="1 2">
    <name type="scientific">Penicillium daleae</name>
    <dbReference type="NCBI Taxonomy" id="63821"/>
    <lineage>
        <taxon>Eukaryota</taxon>
        <taxon>Fungi</taxon>
        <taxon>Dikarya</taxon>
        <taxon>Ascomycota</taxon>
        <taxon>Pezizomycotina</taxon>
        <taxon>Eurotiomycetes</taxon>
        <taxon>Eurotiomycetidae</taxon>
        <taxon>Eurotiales</taxon>
        <taxon>Aspergillaceae</taxon>
        <taxon>Penicillium</taxon>
    </lineage>
</organism>
<reference evidence="1" key="2">
    <citation type="journal article" date="2023" name="IMA Fungus">
        <title>Comparative genomic study of the Penicillium genus elucidates a diverse pangenome and 15 lateral gene transfer events.</title>
        <authorList>
            <person name="Petersen C."/>
            <person name="Sorensen T."/>
            <person name="Nielsen M.R."/>
            <person name="Sondergaard T.E."/>
            <person name="Sorensen J.L."/>
            <person name="Fitzpatrick D.A."/>
            <person name="Frisvad J.C."/>
            <person name="Nielsen K.L."/>
        </authorList>
    </citation>
    <scope>NUCLEOTIDE SEQUENCE</scope>
    <source>
        <strain evidence="1">IBT 16125</strain>
    </source>
</reference>
<proteinExistence type="predicted"/>
<dbReference type="AlphaFoldDB" id="A0AAD6C3G4"/>
<name>A0AAD6C3G4_9EURO</name>
<accession>A0AAD6C3G4</accession>
<dbReference type="EMBL" id="JAPVEA010000007">
    <property type="protein sequence ID" value="KAJ5443543.1"/>
    <property type="molecule type" value="Genomic_DNA"/>
</dbReference>
<dbReference type="RefSeq" id="XP_056763623.1">
    <property type="nucleotide sequence ID" value="XM_056910797.1"/>
</dbReference>
<dbReference type="GeneID" id="81601040"/>
<sequence length="88" mass="9813">MTESSLAVSNLGKYYTSATLIRRAHGPDASEAVHVVCIVEKPSCDSIAAPHQQEEPMRWVHRVALAWQLVLCSLRGIDVDDHDDDDER</sequence>
<evidence type="ECO:0000313" key="1">
    <source>
        <dbReference type="EMBL" id="KAJ5443543.1"/>
    </source>
</evidence>
<dbReference type="Proteomes" id="UP001213681">
    <property type="component" value="Unassembled WGS sequence"/>
</dbReference>
<evidence type="ECO:0000313" key="2">
    <source>
        <dbReference type="Proteomes" id="UP001213681"/>
    </source>
</evidence>
<reference evidence="1" key="1">
    <citation type="submission" date="2022-12" db="EMBL/GenBank/DDBJ databases">
        <authorList>
            <person name="Petersen C."/>
        </authorList>
    </citation>
    <scope>NUCLEOTIDE SEQUENCE</scope>
    <source>
        <strain evidence="1">IBT 16125</strain>
    </source>
</reference>